<evidence type="ECO:0000313" key="2">
    <source>
        <dbReference type="EMBL" id="CBX97904.1"/>
    </source>
</evidence>
<feature type="region of interest" description="Disordered" evidence="1">
    <location>
        <begin position="523"/>
        <end position="694"/>
    </location>
</feature>
<feature type="region of interest" description="Disordered" evidence="1">
    <location>
        <begin position="702"/>
        <end position="721"/>
    </location>
</feature>
<feature type="compositionally biased region" description="Low complexity" evidence="1">
    <location>
        <begin position="809"/>
        <end position="829"/>
    </location>
</feature>
<protein>
    <submittedName>
        <fullName evidence="2">Predicted protein</fullName>
    </submittedName>
</protein>
<dbReference type="GO" id="GO:0016567">
    <property type="term" value="P:protein ubiquitination"/>
    <property type="evidence" value="ECO:0007669"/>
    <property type="project" value="UniProtKB-UniPathway"/>
</dbReference>
<dbReference type="Gene3D" id="1.10.10.2670">
    <property type="entry name" value="E3 ubiquitin-protein ligase"/>
    <property type="match status" value="1"/>
</dbReference>
<feature type="compositionally biased region" description="Basic and acidic residues" evidence="1">
    <location>
        <begin position="554"/>
        <end position="603"/>
    </location>
</feature>
<feature type="compositionally biased region" description="Low complexity" evidence="1">
    <location>
        <begin position="702"/>
        <end position="713"/>
    </location>
</feature>
<feature type="compositionally biased region" description="Polar residues" evidence="1">
    <location>
        <begin position="606"/>
        <end position="615"/>
    </location>
</feature>
<name>E5A2V8_LEPMJ</name>
<dbReference type="HOGENOM" id="CLU_015423_0_0_1"/>
<feature type="region of interest" description="Disordered" evidence="1">
    <location>
        <begin position="736"/>
        <end position="830"/>
    </location>
</feature>
<dbReference type="STRING" id="985895.E5A2V8"/>
<dbReference type="InParanoid" id="E5A2V8"/>
<dbReference type="eggNOG" id="ENOG502S5YD">
    <property type="taxonomic scope" value="Eukaryota"/>
</dbReference>
<organism evidence="3">
    <name type="scientific">Leptosphaeria maculans (strain JN3 / isolate v23.1.3 / race Av1-4-5-6-7-8)</name>
    <name type="common">Blackleg fungus</name>
    <name type="synonym">Phoma lingam</name>
    <dbReference type="NCBI Taxonomy" id="985895"/>
    <lineage>
        <taxon>Eukaryota</taxon>
        <taxon>Fungi</taxon>
        <taxon>Dikarya</taxon>
        <taxon>Ascomycota</taxon>
        <taxon>Pezizomycotina</taxon>
        <taxon>Dothideomycetes</taxon>
        <taxon>Pleosporomycetidae</taxon>
        <taxon>Pleosporales</taxon>
        <taxon>Pleosporineae</taxon>
        <taxon>Leptosphaeriaceae</taxon>
        <taxon>Plenodomus</taxon>
        <taxon>Plenodomus lingam/Leptosphaeria maculans species complex</taxon>
    </lineage>
</organism>
<feature type="compositionally biased region" description="Low complexity" evidence="1">
    <location>
        <begin position="372"/>
        <end position="388"/>
    </location>
</feature>
<keyword evidence="3" id="KW-1185">Reference proteome</keyword>
<proteinExistence type="predicted"/>
<dbReference type="AlphaFoldDB" id="E5A2V8"/>
<feature type="region of interest" description="Disordered" evidence="1">
    <location>
        <begin position="349"/>
        <end position="399"/>
    </location>
</feature>
<dbReference type="Proteomes" id="UP000002668">
    <property type="component" value="Genome"/>
</dbReference>
<dbReference type="UniPathway" id="UPA00143"/>
<feature type="compositionally biased region" description="Low complexity" evidence="1">
    <location>
        <begin position="777"/>
        <end position="786"/>
    </location>
</feature>
<dbReference type="EMBL" id="FP929132">
    <property type="protein sequence ID" value="CBX97904.1"/>
    <property type="molecule type" value="Genomic_DNA"/>
</dbReference>
<dbReference type="InterPro" id="IPR042065">
    <property type="entry name" value="E3_ELL-like"/>
</dbReference>
<sequence length="891" mass="97398">MRAAAGFGSQNRPNPFHGLDTWPTALVRHHRHGPFNPIQHLSQSEQTRLNQPERESRCVSGDYCCHLPSSLSPSTNIPVVRAGELAVVVLPSVPFLHSCCDNQSFHCPKSFVHSFVLLERRYQGSRDHPPGPTTGAFVTGRLLAPVCTALLAIRSVPGCSPHASLSSVTSGCELHTSYPRLVSPRLASSPQYSHSSPTTPLMTTDLLPTTGMALLGAPDSDVGPKDAAAHSTPVQAMQVELTQDIVDELLESVRSGRSPQILFGRTPQLKCGDKTHVLQTSPEAHRHELYKTHGTGDDAHLEFAAVINHSLVVQKADHVTAGVDSALEQLRSSMAAISEFKEANKTIVGEATPGRTPGHRRFPSTGFKPTHLAPAKLGSPLLSAPSSPMHKRAPTSQPGNTRELVLAALRMPVIHLLAREPSTEAALAAACRTSLASMRDLLPKVAKKTSSPDGDKWQLTDKSFREVKPWKFPYQSAEDRQQAIDGAIKSFDRQRLAKDDKLWQILLPREERGQGICLSRSTVKAPEAKAKPGTPMHMPKISDLTKKKPVSKKATTDKTTEKRPRAIKETEPKPKSAMKEKYLAREKPTVKVRENREAKDEPTKPATLSNSQTAAPSHLNPPSGAASKIRTKKVPAAEGNNHNTPRVKPKMSARDLHREPPKRQFKSTMPVNTKPKNPSPLSVSPPVNASDFEDSHPVHKALAAAPSPAKNASGNSDRSLKRKANDLDSDIHNHNLAVKKPHVDRSTANHTPSHVNGRLNGSTPSTTSSRKRRTDESSSSNTPTTTAPKVRKVTNIDTGLASRYHHNNPRASPGASSSSTTSPSMPSLSFRQTVELSRRFQTYYKKYEELYWKLADATTPPTDTQRNALLDMHKKLEEMKREIKAGAMTHR</sequence>
<feature type="compositionally biased region" description="Basic and acidic residues" evidence="1">
    <location>
        <begin position="652"/>
        <end position="662"/>
    </location>
</feature>
<gene>
    <name evidence="2" type="ORF">LEMA_P093130.1</name>
</gene>
<feature type="compositionally biased region" description="Low complexity" evidence="1">
    <location>
        <begin position="674"/>
        <end position="688"/>
    </location>
</feature>
<dbReference type="OrthoDB" id="2587563at2759"/>
<evidence type="ECO:0000256" key="1">
    <source>
        <dbReference type="SAM" id="MobiDB-lite"/>
    </source>
</evidence>
<evidence type="ECO:0000313" key="3">
    <source>
        <dbReference type="Proteomes" id="UP000002668"/>
    </source>
</evidence>
<reference evidence="3" key="1">
    <citation type="journal article" date="2011" name="Nat. Commun.">
        <title>Effector diversification within compartments of the Leptosphaeria maculans genome affected by Repeat-Induced Point mutations.</title>
        <authorList>
            <person name="Rouxel T."/>
            <person name="Grandaubert J."/>
            <person name="Hane J.K."/>
            <person name="Hoede C."/>
            <person name="van de Wouw A.P."/>
            <person name="Couloux A."/>
            <person name="Dominguez V."/>
            <person name="Anthouard V."/>
            <person name="Bally P."/>
            <person name="Bourras S."/>
            <person name="Cozijnsen A.J."/>
            <person name="Ciuffetti L.M."/>
            <person name="Degrave A."/>
            <person name="Dilmaghani A."/>
            <person name="Duret L."/>
            <person name="Fudal I."/>
            <person name="Goodwin S.B."/>
            <person name="Gout L."/>
            <person name="Glaser N."/>
            <person name="Linglin J."/>
            <person name="Kema G.H.J."/>
            <person name="Lapalu N."/>
            <person name="Lawrence C.B."/>
            <person name="May K."/>
            <person name="Meyer M."/>
            <person name="Ollivier B."/>
            <person name="Poulain J."/>
            <person name="Schoch C.L."/>
            <person name="Simon A."/>
            <person name="Spatafora J.W."/>
            <person name="Stachowiak A."/>
            <person name="Turgeon B.G."/>
            <person name="Tyler B.M."/>
            <person name="Vincent D."/>
            <person name="Weissenbach J."/>
            <person name="Amselem J."/>
            <person name="Quesneville H."/>
            <person name="Oliver R.P."/>
            <person name="Wincker P."/>
            <person name="Balesdent M.-H."/>
            <person name="Howlett B.J."/>
        </authorList>
    </citation>
    <scope>NUCLEOTIDE SEQUENCE [LARGE SCALE GENOMIC DNA]</scope>
    <source>
        <strain evidence="3">JN3 / isolate v23.1.3 / race Av1-4-5-6-7-8</strain>
    </source>
</reference>
<dbReference type="OMA" id="KYGVENR"/>
<accession>E5A2V8</accession>
<dbReference type="VEuPathDB" id="FungiDB:LEMA_P093130.1"/>